<sequence length="123" mass="13499">MIRQTLQIEQALPSIKPGEWSQQQRVGAIGQNDEKTVGGALIEKITDIRRSVASVHEFGSSVPLGSNSINMLTLLSNILNVADELAKATASHTQQYRRTFNSENLNAIAGKIRTVNKKYEGVH</sequence>
<name>A0A7X5QP54_9GAMM</name>
<proteinExistence type="predicted"/>
<dbReference type="AlphaFoldDB" id="A0A7X5QP54"/>
<reference evidence="1 2" key="1">
    <citation type="submission" date="2018-02" db="EMBL/GenBank/DDBJ databases">
        <authorList>
            <person name="Machado R.A."/>
        </authorList>
    </citation>
    <scope>NUCLEOTIDE SEQUENCE [LARGE SCALE GENOMIC DNA]</scope>
    <source>
        <strain evidence="1 2">DSM 23271</strain>
    </source>
</reference>
<evidence type="ECO:0000313" key="1">
    <source>
        <dbReference type="EMBL" id="NHB97961.1"/>
    </source>
</evidence>
<dbReference type="Proteomes" id="UP000547931">
    <property type="component" value="Unassembled WGS sequence"/>
</dbReference>
<organism evidence="1 2">
    <name type="scientific">Photorhabdus stackebrandtii</name>
    <dbReference type="NCBI Taxonomy" id="1123042"/>
    <lineage>
        <taxon>Bacteria</taxon>
        <taxon>Pseudomonadati</taxon>
        <taxon>Pseudomonadota</taxon>
        <taxon>Gammaproteobacteria</taxon>
        <taxon>Enterobacterales</taxon>
        <taxon>Morganellaceae</taxon>
        <taxon>Photorhabdus</taxon>
    </lineage>
</organism>
<protein>
    <submittedName>
        <fullName evidence="1">Uncharacterized protein</fullName>
    </submittedName>
</protein>
<accession>A0A7X5QP54</accession>
<evidence type="ECO:0000313" key="2">
    <source>
        <dbReference type="Proteomes" id="UP000547931"/>
    </source>
</evidence>
<gene>
    <name evidence="1" type="ORF">C5470_16955</name>
</gene>
<dbReference type="RefSeq" id="WP_166290806.1">
    <property type="nucleotide sequence ID" value="NZ_CAWPIE010000024.1"/>
</dbReference>
<keyword evidence="2" id="KW-1185">Reference proteome</keyword>
<dbReference type="EMBL" id="PUJV01000024">
    <property type="protein sequence ID" value="NHB97961.1"/>
    <property type="molecule type" value="Genomic_DNA"/>
</dbReference>
<comment type="caution">
    <text evidence="1">The sequence shown here is derived from an EMBL/GenBank/DDBJ whole genome shotgun (WGS) entry which is preliminary data.</text>
</comment>